<dbReference type="InterPro" id="IPR025669">
    <property type="entry name" value="AAA_dom"/>
</dbReference>
<dbReference type="SUPFAM" id="SSF52540">
    <property type="entry name" value="P-loop containing nucleoside triphosphate hydrolases"/>
    <property type="match status" value="1"/>
</dbReference>
<dbReference type="InterPro" id="IPR027417">
    <property type="entry name" value="P-loop_NTPase"/>
</dbReference>
<dbReference type="Proteomes" id="UP000186785">
    <property type="component" value="Unassembled WGS sequence"/>
</dbReference>
<evidence type="ECO:0000256" key="1">
    <source>
        <dbReference type="ARBA" id="ARBA00006976"/>
    </source>
</evidence>
<comment type="function">
    <text evidence="2">May play a role in septum formation.</text>
</comment>
<dbReference type="InterPro" id="IPR050678">
    <property type="entry name" value="DNA_Partitioning_ATPase"/>
</dbReference>
<evidence type="ECO:0000313" key="5">
    <source>
        <dbReference type="Proteomes" id="UP000186785"/>
    </source>
</evidence>
<evidence type="ECO:0000256" key="2">
    <source>
        <dbReference type="ARBA" id="ARBA00059092"/>
    </source>
</evidence>
<evidence type="ECO:0000313" key="4">
    <source>
        <dbReference type="EMBL" id="OKL49415.1"/>
    </source>
</evidence>
<dbReference type="AlphaFoldDB" id="A0A1Q5PPT4"/>
<comment type="similarity">
    <text evidence="1">Belongs to the ParA family.</text>
</comment>
<evidence type="ECO:0000259" key="3">
    <source>
        <dbReference type="Pfam" id="PF13614"/>
    </source>
</evidence>
<dbReference type="FunFam" id="3.40.50.300:FF:000285">
    <property type="entry name" value="Sporulation initiation inhibitor Soj"/>
    <property type="match status" value="1"/>
</dbReference>
<gene>
    <name evidence="4" type="ORF">BSR29_00115</name>
</gene>
<dbReference type="EMBL" id="MQSV01000001">
    <property type="protein sequence ID" value="OKL49415.1"/>
    <property type="molecule type" value="Genomic_DNA"/>
</dbReference>
<protein>
    <submittedName>
        <fullName evidence="4">Chromosome partitioning protein</fullName>
    </submittedName>
</protein>
<organism evidence="4 5">
    <name type="scientific">Boudabousia liubingyangii</name>
    <dbReference type="NCBI Taxonomy" id="1921764"/>
    <lineage>
        <taxon>Bacteria</taxon>
        <taxon>Bacillati</taxon>
        <taxon>Actinomycetota</taxon>
        <taxon>Actinomycetes</taxon>
        <taxon>Actinomycetales</taxon>
        <taxon>Actinomycetaceae</taxon>
        <taxon>Boudabousia</taxon>
    </lineage>
</organism>
<accession>A0A1Q5PPT4</accession>
<dbReference type="PANTHER" id="PTHR13696">
    <property type="entry name" value="P-LOOP CONTAINING NUCLEOSIDE TRIPHOSPHATE HYDROLASE"/>
    <property type="match status" value="1"/>
</dbReference>
<keyword evidence="5" id="KW-1185">Reference proteome</keyword>
<dbReference type="STRING" id="1921764.BSR28_02365"/>
<proteinExistence type="inferred from homology"/>
<dbReference type="Pfam" id="PF13614">
    <property type="entry name" value="AAA_31"/>
    <property type="match status" value="1"/>
</dbReference>
<name>A0A1Q5PPT4_9ACTO</name>
<feature type="domain" description="AAA" evidence="3">
    <location>
        <begin position="49"/>
        <end position="226"/>
    </location>
</feature>
<reference evidence="4 5" key="1">
    <citation type="submission" date="2016-11" db="EMBL/GenBank/DDBJ databases">
        <title>Actinomyces gypaetusis sp. nov. isolated from the vulture Gypaetus barbatus in Qinghai Tibet Plateau China.</title>
        <authorList>
            <person name="Meng X."/>
        </authorList>
    </citation>
    <scope>NUCLEOTIDE SEQUENCE [LARGE SCALE GENOMIC DNA]</scope>
    <source>
        <strain evidence="4 5">VUL4_2</strain>
    </source>
</reference>
<sequence length="305" mass="32853">MVSVPVLERCLSVSSAVPDTPLANALARNAKDLAALARTEFPRPKQPVVMTFANQKGGVGKTTSAVNVAAALADAGLEVVLIDIDPQGNASTALGAEHHAGTPSIYEVLLDGTPLAEVLQPCPDLAHLRVCPATLDLSGAEVELVDVPNREYLLERALRSFLRAEPEVDYVIIDCPPSLGMLTLNAFVAAREVLIPIQAEYYALEGLSSLLRAIERIKVKLNPELRVSNILVTMFDGRTNLSREVMAEVQNHFGKQLIHTPIPRSVRLSEAPSYSQSVISYDPRSTGAIAYRKAALEIAIRFGGK</sequence>
<dbReference type="CDD" id="cd02042">
    <property type="entry name" value="ParAB_family"/>
    <property type="match status" value="1"/>
</dbReference>
<comment type="caution">
    <text evidence="4">The sequence shown here is derived from an EMBL/GenBank/DDBJ whole genome shotgun (WGS) entry which is preliminary data.</text>
</comment>
<dbReference type="OrthoDB" id="9815116at2"/>
<dbReference type="Gene3D" id="3.40.50.300">
    <property type="entry name" value="P-loop containing nucleotide triphosphate hydrolases"/>
    <property type="match status" value="1"/>
</dbReference>
<dbReference type="PANTHER" id="PTHR13696:SF52">
    <property type="entry name" value="PARA FAMILY PROTEIN CT_582"/>
    <property type="match status" value="1"/>
</dbReference>